<gene>
    <name evidence="1" type="ORF">SPELUC_LOCUS15916</name>
</gene>
<sequence length="162" mass="18872">YYVKELFRKPCFGAKEIIIDVSFINPDDLLEAHYKNIHALDLKPALLRKSNISSEQLKKKLSLIQKISSLKGMFSFEQLAREAEEKIKNKKYGIYDIIKRDSSSVLSNLRVVPLPDFTVYPPGVIKDYTKVPFIFRFLKMLIWPRGYIITEDSHCSPFLRTI</sequence>
<evidence type="ECO:0000313" key="1">
    <source>
        <dbReference type="EMBL" id="CAG8773266.1"/>
    </source>
</evidence>
<accession>A0ACA9R1K2</accession>
<name>A0ACA9R1K2_9GLOM</name>
<evidence type="ECO:0000313" key="2">
    <source>
        <dbReference type="Proteomes" id="UP000789366"/>
    </source>
</evidence>
<keyword evidence="2" id="KW-1185">Reference proteome</keyword>
<protein>
    <submittedName>
        <fullName evidence="1">17984_t:CDS:1</fullName>
    </submittedName>
</protein>
<reference evidence="1" key="1">
    <citation type="submission" date="2021-06" db="EMBL/GenBank/DDBJ databases">
        <authorList>
            <person name="Kallberg Y."/>
            <person name="Tangrot J."/>
            <person name="Rosling A."/>
        </authorList>
    </citation>
    <scope>NUCLEOTIDE SEQUENCE</scope>
    <source>
        <strain evidence="1">28 12/20/2015</strain>
    </source>
</reference>
<organism evidence="1 2">
    <name type="scientific">Cetraspora pellucida</name>
    <dbReference type="NCBI Taxonomy" id="1433469"/>
    <lineage>
        <taxon>Eukaryota</taxon>
        <taxon>Fungi</taxon>
        <taxon>Fungi incertae sedis</taxon>
        <taxon>Mucoromycota</taxon>
        <taxon>Glomeromycotina</taxon>
        <taxon>Glomeromycetes</taxon>
        <taxon>Diversisporales</taxon>
        <taxon>Gigasporaceae</taxon>
        <taxon>Cetraspora</taxon>
    </lineage>
</organism>
<dbReference type="Proteomes" id="UP000789366">
    <property type="component" value="Unassembled WGS sequence"/>
</dbReference>
<dbReference type="EMBL" id="CAJVPW010055420">
    <property type="protein sequence ID" value="CAG8773266.1"/>
    <property type="molecule type" value="Genomic_DNA"/>
</dbReference>
<feature type="non-terminal residue" evidence="1">
    <location>
        <position position="1"/>
    </location>
</feature>
<feature type="non-terminal residue" evidence="1">
    <location>
        <position position="162"/>
    </location>
</feature>
<proteinExistence type="predicted"/>
<comment type="caution">
    <text evidence="1">The sequence shown here is derived from an EMBL/GenBank/DDBJ whole genome shotgun (WGS) entry which is preliminary data.</text>
</comment>